<feature type="transmembrane region" description="Helical" evidence="2">
    <location>
        <begin position="57"/>
        <end position="79"/>
    </location>
</feature>
<evidence type="ECO:0000256" key="1">
    <source>
        <dbReference type="SAM" id="MobiDB-lite"/>
    </source>
</evidence>
<proteinExistence type="predicted"/>
<keyword evidence="4" id="KW-1185">Reference proteome</keyword>
<reference evidence="3 4" key="1">
    <citation type="submission" date="2019-05" db="EMBL/GenBank/DDBJ databases">
        <title>Another draft genome of Portunus trituberculatus and its Hox gene families provides insights of decapod evolution.</title>
        <authorList>
            <person name="Jeong J.-H."/>
            <person name="Song I."/>
            <person name="Kim S."/>
            <person name="Choi T."/>
            <person name="Kim D."/>
            <person name="Ryu S."/>
            <person name="Kim W."/>
        </authorList>
    </citation>
    <scope>NUCLEOTIDE SEQUENCE [LARGE SCALE GENOMIC DNA]</scope>
    <source>
        <tissue evidence="3">Muscle</tissue>
    </source>
</reference>
<accession>A0A5B7GMC5</accession>
<evidence type="ECO:0000256" key="2">
    <source>
        <dbReference type="SAM" id="Phobius"/>
    </source>
</evidence>
<comment type="caution">
    <text evidence="3">The sequence shown here is derived from an EMBL/GenBank/DDBJ whole genome shotgun (WGS) entry which is preliminary data.</text>
</comment>
<keyword evidence="2" id="KW-0472">Membrane</keyword>
<keyword evidence="2" id="KW-1133">Transmembrane helix</keyword>
<evidence type="ECO:0000313" key="3">
    <source>
        <dbReference type="EMBL" id="MPC58605.1"/>
    </source>
</evidence>
<protein>
    <submittedName>
        <fullName evidence="3">Uncharacterized protein</fullName>
    </submittedName>
</protein>
<dbReference type="Proteomes" id="UP000324222">
    <property type="component" value="Unassembled WGS sequence"/>
</dbReference>
<organism evidence="3 4">
    <name type="scientific">Portunus trituberculatus</name>
    <name type="common">Swimming crab</name>
    <name type="synonym">Neptunus trituberculatus</name>
    <dbReference type="NCBI Taxonomy" id="210409"/>
    <lineage>
        <taxon>Eukaryota</taxon>
        <taxon>Metazoa</taxon>
        <taxon>Ecdysozoa</taxon>
        <taxon>Arthropoda</taxon>
        <taxon>Crustacea</taxon>
        <taxon>Multicrustacea</taxon>
        <taxon>Malacostraca</taxon>
        <taxon>Eumalacostraca</taxon>
        <taxon>Eucarida</taxon>
        <taxon>Decapoda</taxon>
        <taxon>Pleocyemata</taxon>
        <taxon>Brachyura</taxon>
        <taxon>Eubrachyura</taxon>
        <taxon>Portunoidea</taxon>
        <taxon>Portunidae</taxon>
        <taxon>Portuninae</taxon>
        <taxon>Portunus</taxon>
    </lineage>
</organism>
<gene>
    <name evidence="3" type="ORF">E2C01_052612</name>
</gene>
<feature type="region of interest" description="Disordered" evidence="1">
    <location>
        <begin position="175"/>
        <end position="228"/>
    </location>
</feature>
<feature type="compositionally biased region" description="Polar residues" evidence="1">
    <location>
        <begin position="192"/>
        <end position="228"/>
    </location>
</feature>
<sequence length="374" mass="39099">MKNTDSTKTQLGLSEESNNPIVALPCIREFKKKKRISGVSSSQPEPEEVEGGAVSPLLGVFLGVVGALLLLAAAAIFITRRHCSRNPGRTPDLVAGQELEVKGGAGEATTTKGEVVENPDLTEADPFLATSEGSTGTASTPASAGAGAAVFTIPAHIPPPPQYCSASCNDLSPTQHALQHSAGPQHHVPCTMDSQHTVSRPTPTTKHPMHQTQGPQQTLQRSSPLQHCLQRSSSLEQCAGQTCVVRGSPPLRPQQQHHGTPAAISLQHPAARPQIIYTTGTDVALQGPHHPAAIHYVQPHAGLVGDTQLPVGHHMGLGLVASHLGGAPSQQRTLVSQGSIEHPPEPTVAHSSPKNRAKHVTWTGGPTHGEESAV</sequence>
<keyword evidence="2" id="KW-0812">Transmembrane</keyword>
<dbReference type="OrthoDB" id="10039395at2759"/>
<evidence type="ECO:0000313" key="4">
    <source>
        <dbReference type="Proteomes" id="UP000324222"/>
    </source>
</evidence>
<dbReference type="EMBL" id="VSRR010015828">
    <property type="protein sequence ID" value="MPC58605.1"/>
    <property type="molecule type" value="Genomic_DNA"/>
</dbReference>
<name>A0A5B7GMC5_PORTR</name>
<dbReference type="AlphaFoldDB" id="A0A5B7GMC5"/>
<feature type="region of interest" description="Disordered" evidence="1">
    <location>
        <begin position="335"/>
        <end position="374"/>
    </location>
</feature>